<dbReference type="Pfam" id="PF13456">
    <property type="entry name" value="RVT_3"/>
    <property type="match status" value="1"/>
</dbReference>
<evidence type="ECO:0000313" key="3">
    <source>
        <dbReference type="Proteomes" id="UP001153076"/>
    </source>
</evidence>
<dbReference type="AlphaFoldDB" id="A0A9Q1KJE2"/>
<dbReference type="GO" id="GO:0003676">
    <property type="term" value="F:nucleic acid binding"/>
    <property type="evidence" value="ECO:0007669"/>
    <property type="project" value="InterPro"/>
</dbReference>
<evidence type="ECO:0000313" key="2">
    <source>
        <dbReference type="EMBL" id="KAJ8444604.1"/>
    </source>
</evidence>
<name>A0A9Q1KJE2_9CARY</name>
<proteinExistence type="predicted"/>
<dbReference type="InterPro" id="IPR002156">
    <property type="entry name" value="RNaseH_domain"/>
</dbReference>
<dbReference type="Proteomes" id="UP001153076">
    <property type="component" value="Unassembled WGS sequence"/>
</dbReference>
<dbReference type="GO" id="GO:0004523">
    <property type="term" value="F:RNA-DNA hybrid ribonuclease activity"/>
    <property type="evidence" value="ECO:0007669"/>
    <property type="project" value="InterPro"/>
</dbReference>
<keyword evidence="3" id="KW-1185">Reference proteome</keyword>
<protein>
    <recommendedName>
        <fullName evidence="1">RNase H type-1 domain-containing protein</fullName>
    </recommendedName>
</protein>
<evidence type="ECO:0000259" key="1">
    <source>
        <dbReference type="Pfam" id="PF13456"/>
    </source>
</evidence>
<sequence length="222" mass="25629">MMLRRKVWRFGRQEWRPGNWEGDGMMDARESDETLTNNSFRYVLKAICTIKEVSNDKLGEIIAILSVVRTHETTAYFITPLPIQQDQYPKHSTLSGSTVRQFSTSECHCSFLLDGTSRRSSTFKRVELEEAKECSFGVQQAWEQGLRKIILEGDCSSIIFNLASRFDFYFFSHVKRMQSRVFHLQNENDMTRPIGKLAKQAESVLMQVDSVLMLSSFIFRGG</sequence>
<comment type="caution">
    <text evidence="2">The sequence shown here is derived from an EMBL/GenBank/DDBJ whole genome shotgun (WGS) entry which is preliminary data.</text>
</comment>
<gene>
    <name evidence="2" type="ORF">Cgig2_023667</name>
</gene>
<reference evidence="2" key="1">
    <citation type="submission" date="2022-04" db="EMBL/GenBank/DDBJ databases">
        <title>Carnegiea gigantea Genome sequencing and assembly v2.</title>
        <authorList>
            <person name="Copetti D."/>
            <person name="Sanderson M.J."/>
            <person name="Burquez A."/>
            <person name="Wojciechowski M.F."/>
        </authorList>
    </citation>
    <scope>NUCLEOTIDE SEQUENCE</scope>
    <source>
        <strain evidence="2">SGP5-SGP5p</strain>
        <tissue evidence="2">Aerial part</tissue>
    </source>
</reference>
<feature type="domain" description="RNase H type-1" evidence="1">
    <location>
        <begin position="116"/>
        <end position="186"/>
    </location>
</feature>
<dbReference type="EMBL" id="JAKOGI010000092">
    <property type="protein sequence ID" value="KAJ8444604.1"/>
    <property type="molecule type" value="Genomic_DNA"/>
</dbReference>
<organism evidence="2 3">
    <name type="scientific">Carnegiea gigantea</name>
    <dbReference type="NCBI Taxonomy" id="171969"/>
    <lineage>
        <taxon>Eukaryota</taxon>
        <taxon>Viridiplantae</taxon>
        <taxon>Streptophyta</taxon>
        <taxon>Embryophyta</taxon>
        <taxon>Tracheophyta</taxon>
        <taxon>Spermatophyta</taxon>
        <taxon>Magnoliopsida</taxon>
        <taxon>eudicotyledons</taxon>
        <taxon>Gunneridae</taxon>
        <taxon>Pentapetalae</taxon>
        <taxon>Caryophyllales</taxon>
        <taxon>Cactineae</taxon>
        <taxon>Cactaceae</taxon>
        <taxon>Cactoideae</taxon>
        <taxon>Echinocereeae</taxon>
        <taxon>Carnegiea</taxon>
    </lineage>
</organism>
<accession>A0A9Q1KJE2</accession>